<evidence type="ECO:0000256" key="1">
    <source>
        <dbReference type="SAM" id="MobiDB-lite"/>
    </source>
</evidence>
<keyword evidence="3" id="KW-1185">Reference proteome</keyword>
<comment type="caution">
    <text evidence="2">The sequence shown here is derived from an EMBL/GenBank/DDBJ whole genome shotgun (WGS) entry which is preliminary data.</text>
</comment>
<gene>
    <name evidence="2" type="ORF">E2C01_006985</name>
</gene>
<accession>A0A5B7D162</accession>
<dbReference type="Proteomes" id="UP000324222">
    <property type="component" value="Unassembled WGS sequence"/>
</dbReference>
<reference evidence="2 3" key="1">
    <citation type="submission" date="2019-05" db="EMBL/GenBank/DDBJ databases">
        <title>Another draft genome of Portunus trituberculatus and its Hox gene families provides insights of decapod evolution.</title>
        <authorList>
            <person name="Jeong J.-H."/>
            <person name="Song I."/>
            <person name="Kim S."/>
            <person name="Choi T."/>
            <person name="Kim D."/>
            <person name="Ryu S."/>
            <person name="Kim W."/>
        </authorList>
    </citation>
    <scope>NUCLEOTIDE SEQUENCE [LARGE SCALE GENOMIC DNA]</scope>
    <source>
        <tissue evidence="2">Muscle</tissue>
    </source>
</reference>
<dbReference type="EMBL" id="VSRR010000337">
    <property type="protein sequence ID" value="MPC14226.1"/>
    <property type="molecule type" value="Genomic_DNA"/>
</dbReference>
<feature type="region of interest" description="Disordered" evidence="1">
    <location>
        <begin position="1"/>
        <end position="21"/>
    </location>
</feature>
<organism evidence="2 3">
    <name type="scientific">Portunus trituberculatus</name>
    <name type="common">Swimming crab</name>
    <name type="synonym">Neptunus trituberculatus</name>
    <dbReference type="NCBI Taxonomy" id="210409"/>
    <lineage>
        <taxon>Eukaryota</taxon>
        <taxon>Metazoa</taxon>
        <taxon>Ecdysozoa</taxon>
        <taxon>Arthropoda</taxon>
        <taxon>Crustacea</taxon>
        <taxon>Multicrustacea</taxon>
        <taxon>Malacostraca</taxon>
        <taxon>Eumalacostraca</taxon>
        <taxon>Eucarida</taxon>
        <taxon>Decapoda</taxon>
        <taxon>Pleocyemata</taxon>
        <taxon>Brachyura</taxon>
        <taxon>Eubrachyura</taxon>
        <taxon>Portunoidea</taxon>
        <taxon>Portunidae</taxon>
        <taxon>Portuninae</taxon>
        <taxon>Portunus</taxon>
    </lineage>
</organism>
<name>A0A5B7D162_PORTR</name>
<proteinExistence type="predicted"/>
<sequence>MDLNEPRIHSSRRRHSLPDRRHHLSKHLTVFTLHNGGHRSPQHPDPILRPYPSTLQLHATVKGRLTPKSEQDTIRTFRFDDLPRRIKDSGQMDDKNNKNTPEFILSICETNKGQAHEKDKVLIHPEWYWIKREKQNILKKQ</sequence>
<protein>
    <submittedName>
        <fullName evidence="2">Uncharacterized protein</fullName>
    </submittedName>
</protein>
<feature type="compositionally biased region" description="Basic residues" evidence="1">
    <location>
        <begin position="9"/>
        <end position="21"/>
    </location>
</feature>
<evidence type="ECO:0000313" key="3">
    <source>
        <dbReference type="Proteomes" id="UP000324222"/>
    </source>
</evidence>
<evidence type="ECO:0000313" key="2">
    <source>
        <dbReference type="EMBL" id="MPC14226.1"/>
    </source>
</evidence>
<dbReference type="AlphaFoldDB" id="A0A5B7D162"/>